<keyword evidence="7" id="KW-0457">Lysine biosynthesis</keyword>
<feature type="domain" description="Dihydrodipicolinate reductase C-terminal" evidence="14">
    <location>
        <begin position="106"/>
        <end position="236"/>
    </location>
</feature>
<evidence type="ECO:0000256" key="1">
    <source>
        <dbReference type="ARBA" id="ARBA00006642"/>
    </source>
</evidence>
<dbReference type="EC" id="1.17.1.8" evidence="9 12"/>
<evidence type="ECO:0000256" key="11">
    <source>
        <dbReference type="ARBA" id="ARBA00049396"/>
    </source>
</evidence>
<dbReference type="GO" id="GO:0008839">
    <property type="term" value="F:4-hydroxy-tetrahydrodipicolinate reductase"/>
    <property type="evidence" value="ECO:0007669"/>
    <property type="project" value="UniProtKB-EC"/>
</dbReference>
<feature type="domain" description="Dihydrodipicolinate reductase N-terminal" evidence="13">
    <location>
        <begin position="1"/>
        <end position="103"/>
    </location>
</feature>
<dbReference type="PANTHER" id="PTHR20836:SF0">
    <property type="entry name" value="4-HYDROXY-TETRAHYDRODIPICOLINATE REDUCTASE 1, CHLOROPLASTIC-RELATED"/>
    <property type="match status" value="1"/>
</dbReference>
<keyword evidence="16" id="KW-1185">Reference proteome</keyword>
<evidence type="ECO:0000313" key="15">
    <source>
        <dbReference type="EMBL" id="WOK07370.1"/>
    </source>
</evidence>
<evidence type="ECO:0000259" key="13">
    <source>
        <dbReference type="Pfam" id="PF01113"/>
    </source>
</evidence>
<comment type="catalytic activity">
    <reaction evidence="10">
        <text>(S)-2,3,4,5-tetrahydrodipicolinate + NADP(+) + H2O = (2S,4S)-4-hydroxy-2,3,4,5-tetrahydrodipicolinate + NADPH + H(+)</text>
        <dbReference type="Rhea" id="RHEA:35331"/>
        <dbReference type="ChEBI" id="CHEBI:15377"/>
        <dbReference type="ChEBI" id="CHEBI:15378"/>
        <dbReference type="ChEBI" id="CHEBI:16845"/>
        <dbReference type="ChEBI" id="CHEBI:57783"/>
        <dbReference type="ChEBI" id="CHEBI:58349"/>
        <dbReference type="ChEBI" id="CHEBI:67139"/>
        <dbReference type="EC" id="1.17.1.8"/>
    </reaction>
</comment>
<evidence type="ECO:0000256" key="2">
    <source>
        <dbReference type="ARBA" id="ARBA00022605"/>
    </source>
</evidence>
<comment type="catalytic activity">
    <reaction evidence="11">
        <text>(S)-2,3,4,5-tetrahydrodipicolinate + NAD(+) + H2O = (2S,4S)-4-hydroxy-2,3,4,5-tetrahydrodipicolinate + NADH + H(+)</text>
        <dbReference type="Rhea" id="RHEA:35323"/>
        <dbReference type="ChEBI" id="CHEBI:15377"/>
        <dbReference type="ChEBI" id="CHEBI:15378"/>
        <dbReference type="ChEBI" id="CHEBI:16845"/>
        <dbReference type="ChEBI" id="CHEBI:57540"/>
        <dbReference type="ChEBI" id="CHEBI:57945"/>
        <dbReference type="ChEBI" id="CHEBI:67139"/>
        <dbReference type="EC" id="1.17.1.8"/>
    </reaction>
</comment>
<organism evidence="15 16">
    <name type="scientific">Imperialibacter roseus</name>
    <dbReference type="NCBI Taxonomy" id="1324217"/>
    <lineage>
        <taxon>Bacteria</taxon>
        <taxon>Pseudomonadati</taxon>
        <taxon>Bacteroidota</taxon>
        <taxon>Cytophagia</taxon>
        <taxon>Cytophagales</taxon>
        <taxon>Flammeovirgaceae</taxon>
        <taxon>Imperialibacter</taxon>
    </lineage>
</organism>
<dbReference type="Gene3D" id="3.40.50.720">
    <property type="entry name" value="NAD(P)-binding Rossmann-like Domain"/>
    <property type="match status" value="1"/>
</dbReference>
<accession>A0ABZ0ISK3</accession>
<evidence type="ECO:0000259" key="14">
    <source>
        <dbReference type="Pfam" id="PF05173"/>
    </source>
</evidence>
<dbReference type="InterPro" id="IPR023940">
    <property type="entry name" value="DHDPR_bac"/>
</dbReference>
<gene>
    <name evidence="15" type="primary">dapB</name>
    <name evidence="15" type="ORF">RT717_01885</name>
</gene>
<dbReference type="InterPro" id="IPR022663">
    <property type="entry name" value="DapB_C"/>
</dbReference>
<dbReference type="Pfam" id="PF01113">
    <property type="entry name" value="DapB_N"/>
    <property type="match status" value="1"/>
</dbReference>
<dbReference type="InterPro" id="IPR000846">
    <property type="entry name" value="DapB_N"/>
</dbReference>
<dbReference type="PANTHER" id="PTHR20836">
    <property type="entry name" value="DIHYDRODIPICOLINATE REDUCTASE"/>
    <property type="match status" value="1"/>
</dbReference>
<evidence type="ECO:0000256" key="3">
    <source>
        <dbReference type="ARBA" id="ARBA00022857"/>
    </source>
</evidence>
<dbReference type="Gene3D" id="3.30.360.10">
    <property type="entry name" value="Dihydrodipicolinate Reductase, domain 2"/>
    <property type="match status" value="1"/>
</dbReference>
<evidence type="ECO:0000256" key="6">
    <source>
        <dbReference type="ARBA" id="ARBA00023027"/>
    </source>
</evidence>
<proteinExistence type="inferred from homology"/>
<sequence length="244" mass="26831">MKIFLVGYGKMGKTIEKIAISRGHEIAGTLESQVENVGKLVKDSGANIAIEFTQPEGAVKNILSLMEVNIPTVCGTTGWLGKWDEVVSSCEKNNGAFFYASNYSLGVNLFFRLNRGLARLMKDYPEYKVGLKEIHHTEKKDAPSGTGITLAEGIQKERPEFTKLINDKCDNPGVLGIESFRMTNVPGTHSIHYTSPIDEIEIKHTAFSREGFALGAVVAAEWLLDKKGVRGMDDLMGSKEGEKF</sequence>
<dbReference type="Proteomes" id="UP001302349">
    <property type="component" value="Chromosome"/>
</dbReference>
<evidence type="ECO:0000256" key="12">
    <source>
        <dbReference type="NCBIfam" id="TIGR00036"/>
    </source>
</evidence>
<dbReference type="Pfam" id="PF05173">
    <property type="entry name" value="DapB_C"/>
    <property type="match status" value="1"/>
</dbReference>
<evidence type="ECO:0000313" key="16">
    <source>
        <dbReference type="Proteomes" id="UP001302349"/>
    </source>
</evidence>
<keyword evidence="4" id="KW-0220">Diaminopimelate biosynthesis</keyword>
<dbReference type="PIRSF" id="PIRSF000161">
    <property type="entry name" value="DHPR"/>
    <property type="match status" value="1"/>
</dbReference>
<dbReference type="SUPFAM" id="SSF51735">
    <property type="entry name" value="NAD(P)-binding Rossmann-fold domains"/>
    <property type="match status" value="1"/>
</dbReference>
<name>A0ABZ0ISK3_9BACT</name>
<dbReference type="RefSeq" id="WP_317490049.1">
    <property type="nucleotide sequence ID" value="NZ_CP136051.1"/>
</dbReference>
<dbReference type="InterPro" id="IPR036291">
    <property type="entry name" value="NAD(P)-bd_dom_sf"/>
</dbReference>
<keyword evidence="6" id="KW-0520">NAD</keyword>
<keyword evidence="5 15" id="KW-0560">Oxidoreductase</keyword>
<reference evidence="15 16" key="1">
    <citation type="journal article" date="2023" name="Microbiol. Resour. Announc.">
        <title>Complete Genome Sequence of Imperialibacter roseus strain P4T.</title>
        <authorList>
            <person name="Tizabi D.R."/>
            <person name="Bachvaroff T."/>
            <person name="Hill R.T."/>
        </authorList>
    </citation>
    <scope>NUCLEOTIDE SEQUENCE [LARGE SCALE GENOMIC DNA]</scope>
    <source>
        <strain evidence="15 16">P4T</strain>
    </source>
</reference>
<evidence type="ECO:0000256" key="8">
    <source>
        <dbReference type="ARBA" id="ARBA00037922"/>
    </source>
</evidence>
<dbReference type="NCBIfam" id="TIGR00036">
    <property type="entry name" value="dapB"/>
    <property type="match status" value="1"/>
</dbReference>
<comment type="similarity">
    <text evidence="1">Belongs to the DapB family.</text>
</comment>
<dbReference type="EMBL" id="CP136051">
    <property type="protein sequence ID" value="WOK07370.1"/>
    <property type="molecule type" value="Genomic_DNA"/>
</dbReference>
<keyword evidence="2" id="KW-0028">Amino-acid biosynthesis</keyword>
<keyword evidence="3" id="KW-0521">NADP</keyword>
<evidence type="ECO:0000256" key="4">
    <source>
        <dbReference type="ARBA" id="ARBA00022915"/>
    </source>
</evidence>
<protein>
    <recommendedName>
        <fullName evidence="9 12">4-hydroxy-tetrahydrodipicolinate reductase</fullName>
        <ecNumber evidence="9 12">1.17.1.8</ecNumber>
    </recommendedName>
</protein>
<comment type="pathway">
    <text evidence="8">Amino-acid biosynthesis; L-lysine biosynthesis via DAP pathway; (S)-tetrahydrodipicolinate from L-aspartate: step 4/4.</text>
</comment>
<evidence type="ECO:0000256" key="7">
    <source>
        <dbReference type="ARBA" id="ARBA00023154"/>
    </source>
</evidence>
<evidence type="ECO:0000256" key="9">
    <source>
        <dbReference type="ARBA" id="ARBA00038983"/>
    </source>
</evidence>
<evidence type="ECO:0000256" key="10">
    <source>
        <dbReference type="ARBA" id="ARBA00049080"/>
    </source>
</evidence>
<evidence type="ECO:0000256" key="5">
    <source>
        <dbReference type="ARBA" id="ARBA00023002"/>
    </source>
</evidence>
<dbReference type="SUPFAM" id="SSF55347">
    <property type="entry name" value="Glyceraldehyde-3-phosphate dehydrogenase-like, C-terminal domain"/>
    <property type="match status" value="1"/>
</dbReference>